<dbReference type="Proteomes" id="UP001054821">
    <property type="component" value="Chromosome 8"/>
</dbReference>
<proteinExistence type="predicted"/>
<evidence type="ECO:0000313" key="1">
    <source>
        <dbReference type="EMBL" id="KAI5311935.1"/>
    </source>
</evidence>
<comment type="caution">
    <text evidence="1">The sequence shown here is derived from an EMBL/GenBank/DDBJ whole genome shotgun (WGS) entry which is preliminary data.</text>
</comment>
<evidence type="ECO:0000313" key="2">
    <source>
        <dbReference type="Proteomes" id="UP001054821"/>
    </source>
</evidence>
<name>A0AAD4YK27_PRUDU</name>
<accession>A0AAD4YK27</accession>
<dbReference type="EMBL" id="JAJFAZ020000008">
    <property type="protein sequence ID" value="KAI5311935.1"/>
    <property type="molecule type" value="Genomic_DNA"/>
</dbReference>
<organism evidence="1 2">
    <name type="scientific">Prunus dulcis</name>
    <name type="common">Almond</name>
    <name type="synonym">Amygdalus dulcis</name>
    <dbReference type="NCBI Taxonomy" id="3755"/>
    <lineage>
        <taxon>Eukaryota</taxon>
        <taxon>Viridiplantae</taxon>
        <taxon>Streptophyta</taxon>
        <taxon>Embryophyta</taxon>
        <taxon>Tracheophyta</taxon>
        <taxon>Spermatophyta</taxon>
        <taxon>Magnoliopsida</taxon>
        <taxon>eudicotyledons</taxon>
        <taxon>Gunneridae</taxon>
        <taxon>Pentapetalae</taxon>
        <taxon>rosids</taxon>
        <taxon>fabids</taxon>
        <taxon>Rosales</taxon>
        <taxon>Rosaceae</taxon>
        <taxon>Amygdaloideae</taxon>
        <taxon>Amygdaleae</taxon>
        <taxon>Prunus</taxon>
    </lineage>
</organism>
<protein>
    <submittedName>
        <fullName evidence="1">Uncharacterized protein</fullName>
    </submittedName>
</protein>
<keyword evidence="2" id="KW-1185">Reference proteome</keyword>
<gene>
    <name evidence="1" type="ORF">L3X38_041108</name>
</gene>
<dbReference type="AlphaFoldDB" id="A0AAD4YK27"/>
<reference evidence="1 2" key="1">
    <citation type="journal article" date="2022" name="G3 (Bethesda)">
        <title>Whole-genome sequence and methylome profiling of the almond [Prunus dulcis (Mill.) D.A. Webb] cultivar 'Nonpareil'.</title>
        <authorList>
            <person name="D'Amico-Willman K.M."/>
            <person name="Ouma W.Z."/>
            <person name="Meulia T."/>
            <person name="Sideli G.M."/>
            <person name="Gradziel T.M."/>
            <person name="Fresnedo-Ramirez J."/>
        </authorList>
    </citation>
    <scope>NUCLEOTIDE SEQUENCE [LARGE SCALE GENOMIC DNA]</scope>
    <source>
        <strain evidence="1">Clone GOH B32 T37-40</strain>
    </source>
</reference>
<sequence>MATPLYMRWRRSGNLEAAVLLVDLDNNVRGDLADVSYEGVLEIRNHAVIGQNFETALWLLKEYPDLADRKESNGLTSLQLLAQMPSASKPNFAKAYGRCSFINAFFNDDNIDRIPPNDLGEQDQISLANSSCSKKITKFRSPGSRMMLEKMQNENSLLELTYLLIEKGLFMDDIKGR</sequence>